<dbReference type="InterPro" id="IPR006140">
    <property type="entry name" value="D-isomer_DH_NAD-bd"/>
</dbReference>
<evidence type="ECO:0000256" key="1">
    <source>
        <dbReference type="ARBA" id="ARBA00023002"/>
    </source>
</evidence>
<dbReference type="CDD" id="cd12164">
    <property type="entry name" value="GDH_like_2"/>
    <property type="match status" value="1"/>
</dbReference>
<dbReference type="Pfam" id="PF02826">
    <property type="entry name" value="2-Hacid_dh_C"/>
    <property type="match status" value="1"/>
</dbReference>
<name>A0A0C4YQV3_9BURK</name>
<proteinExistence type="predicted"/>
<dbReference type="SUPFAM" id="SSF52283">
    <property type="entry name" value="Formate/glycerate dehydrogenase catalytic domain-like"/>
    <property type="match status" value="1"/>
</dbReference>
<dbReference type="RefSeq" id="WP_330218539.1">
    <property type="nucleotide sequence ID" value="NZ_CP010537.1"/>
</dbReference>
<sequence>MTRTDRDNPAGTLSKMDMTTTKPPCVALLSSVLDMQYLVPAFRAAAPGLDLRVGPDLGALDDIDAAVCWAPPPGLLAAMPKLRLVQSLGAGIDHLRSDPDLPPGPTVCRIVDTAMAGTMTAYVTWAVIQHQRSMGAYLASAAAGQWQEQPIVAPSRHRVGIAGLGTLGIASARALQAVGYAVRGWSRSPKADLPEGVQAFHGQDGLDAFLAGCDALVCLLPLTAQTQGFLCADLFARLPRGAHLINVGRGSHLVEADLLRALDDGTLGAATLDAFQHEPLPSGHPFWRHPRINVTPHVAARTDPATIARQTLDNLAQLRRGQRPAVAVDPAQGY</sequence>
<dbReference type="InterPro" id="IPR036291">
    <property type="entry name" value="NAD(P)-bd_dom_sf"/>
</dbReference>
<evidence type="ECO:0000313" key="4">
    <source>
        <dbReference type="EMBL" id="AJG22961.1"/>
    </source>
</evidence>
<dbReference type="GO" id="GO:0051287">
    <property type="term" value="F:NAD binding"/>
    <property type="evidence" value="ECO:0007669"/>
    <property type="project" value="InterPro"/>
</dbReference>
<keyword evidence="5" id="KW-1185">Reference proteome</keyword>
<evidence type="ECO:0000259" key="3">
    <source>
        <dbReference type="Pfam" id="PF02826"/>
    </source>
</evidence>
<keyword evidence="1 4" id="KW-0560">Oxidoreductase</keyword>
<dbReference type="PANTHER" id="PTHR43333:SF1">
    <property type="entry name" value="D-ISOMER SPECIFIC 2-HYDROXYACID DEHYDROGENASE NAD-BINDING DOMAIN-CONTAINING PROTEIN"/>
    <property type="match status" value="1"/>
</dbReference>
<protein>
    <submittedName>
        <fullName evidence="4">D-3-phosphoglycerate dehydrogenase</fullName>
        <ecNumber evidence="4">1.1.1.95</ecNumber>
    </submittedName>
</protein>
<dbReference type="SUPFAM" id="SSF51735">
    <property type="entry name" value="NAD(P)-binding Rossmann-fold domains"/>
    <property type="match status" value="1"/>
</dbReference>
<dbReference type="PANTHER" id="PTHR43333">
    <property type="entry name" value="2-HACID_DH_C DOMAIN-CONTAINING PROTEIN"/>
    <property type="match status" value="1"/>
</dbReference>
<organism evidence="4 5">
    <name type="scientific">Cupriavidus basilensis</name>
    <dbReference type="NCBI Taxonomy" id="68895"/>
    <lineage>
        <taxon>Bacteria</taxon>
        <taxon>Pseudomonadati</taxon>
        <taxon>Pseudomonadota</taxon>
        <taxon>Betaproteobacteria</taxon>
        <taxon>Burkholderiales</taxon>
        <taxon>Burkholderiaceae</taxon>
        <taxon>Cupriavidus</taxon>
    </lineage>
</organism>
<dbReference type="EC" id="1.1.1.95" evidence="4"/>
<evidence type="ECO:0000256" key="2">
    <source>
        <dbReference type="ARBA" id="ARBA00023027"/>
    </source>
</evidence>
<dbReference type="STRING" id="68895.RR42_s1373"/>
<dbReference type="KEGG" id="cbw:RR42_s1373"/>
<dbReference type="AlphaFoldDB" id="A0A0C4YQV3"/>
<reference evidence="4 5" key="1">
    <citation type="journal article" date="2015" name="Genome Announc.">
        <title>Complete Genome Sequence of Cupriavidus basilensis 4G11, Isolated from the Oak Ridge Field Research Center Site.</title>
        <authorList>
            <person name="Ray J."/>
            <person name="Waters R.J."/>
            <person name="Skerker J.M."/>
            <person name="Kuehl J.V."/>
            <person name="Price M.N."/>
            <person name="Huang J."/>
            <person name="Chakraborty R."/>
            <person name="Arkin A.P."/>
            <person name="Deutschbauer A."/>
        </authorList>
    </citation>
    <scope>NUCLEOTIDE SEQUENCE [LARGE SCALE GENOMIC DNA]</scope>
    <source>
        <strain evidence="4">4G11</strain>
    </source>
</reference>
<dbReference type="Gene3D" id="3.40.50.720">
    <property type="entry name" value="NAD(P)-binding Rossmann-like Domain"/>
    <property type="match status" value="2"/>
</dbReference>
<evidence type="ECO:0000313" key="5">
    <source>
        <dbReference type="Proteomes" id="UP000031843"/>
    </source>
</evidence>
<gene>
    <name evidence="4" type="ORF">RR42_s1373</name>
</gene>
<dbReference type="GO" id="GO:0004617">
    <property type="term" value="F:phosphoglycerate dehydrogenase activity"/>
    <property type="evidence" value="ECO:0007669"/>
    <property type="project" value="UniProtKB-EC"/>
</dbReference>
<dbReference type="Proteomes" id="UP000031843">
    <property type="component" value="Chromosome secondary"/>
</dbReference>
<feature type="domain" description="D-isomer specific 2-hydroxyacid dehydrogenase NAD-binding" evidence="3">
    <location>
        <begin position="126"/>
        <end position="299"/>
    </location>
</feature>
<keyword evidence="2" id="KW-0520">NAD</keyword>
<dbReference type="EMBL" id="CP010537">
    <property type="protein sequence ID" value="AJG22961.1"/>
    <property type="molecule type" value="Genomic_DNA"/>
</dbReference>
<accession>A0A0C4YQV3</accession>